<dbReference type="Gene3D" id="2.30.30.40">
    <property type="entry name" value="SH3 Domains"/>
    <property type="match status" value="1"/>
</dbReference>
<evidence type="ECO:0000313" key="3">
    <source>
        <dbReference type="EMBL" id="CAD7028134.1"/>
    </source>
</evidence>
<keyword evidence="4" id="KW-1185">Reference proteome</keyword>
<gene>
    <name evidence="3" type="ORF">REJC140_02588</name>
</gene>
<evidence type="ECO:0000313" key="4">
    <source>
        <dbReference type="Proteomes" id="UP000606921"/>
    </source>
</evidence>
<dbReference type="SUPFAM" id="SSF82057">
    <property type="entry name" value="Prokaryotic SH3-related domain"/>
    <property type="match status" value="1"/>
</dbReference>
<dbReference type="EMBL" id="CABFWF030000006">
    <property type="protein sequence ID" value="CAD7028134.1"/>
    <property type="molecule type" value="Genomic_DNA"/>
</dbReference>
<dbReference type="InterPro" id="IPR013988">
    <property type="entry name" value="YjdM_C"/>
</dbReference>
<feature type="compositionally biased region" description="Polar residues" evidence="1">
    <location>
        <begin position="79"/>
        <end position="88"/>
    </location>
</feature>
<feature type="region of interest" description="Disordered" evidence="1">
    <location>
        <begin position="77"/>
        <end position="128"/>
    </location>
</feature>
<name>A0ABM8PG85_9HYPH</name>
<protein>
    <submittedName>
        <fullName evidence="3">PhnA protein</fullName>
    </submittedName>
</protein>
<accession>A0ABM8PG85</accession>
<evidence type="ECO:0000259" key="2">
    <source>
        <dbReference type="Pfam" id="PF03831"/>
    </source>
</evidence>
<dbReference type="Proteomes" id="UP000606921">
    <property type="component" value="Unassembled WGS sequence"/>
</dbReference>
<dbReference type="Pfam" id="PF03831">
    <property type="entry name" value="YjdM"/>
    <property type="match status" value="1"/>
</dbReference>
<organism evidence="3 4">
    <name type="scientific">Pseudorhizobium endolithicum</name>
    <dbReference type="NCBI Taxonomy" id="1191678"/>
    <lineage>
        <taxon>Bacteria</taxon>
        <taxon>Pseudomonadati</taxon>
        <taxon>Pseudomonadota</taxon>
        <taxon>Alphaproteobacteria</taxon>
        <taxon>Hyphomicrobiales</taxon>
        <taxon>Rhizobiaceae</taxon>
        <taxon>Rhizobium/Agrobacterium group</taxon>
        <taxon>Pseudorhizobium</taxon>
    </lineage>
</organism>
<reference evidence="3 4" key="1">
    <citation type="submission" date="2020-11" db="EMBL/GenBank/DDBJ databases">
        <authorList>
            <person name="Lassalle F."/>
        </authorList>
    </citation>
    <scope>NUCLEOTIDE SEQUENCE [LARGE SCALE GENOMIC DNA]</scope>
    <source>
        <strain evidence="3 4">JC140</strain>
    </source>
</reference>
<feature type="domain" description="Protein YjdM C-terminal" evidence="2">
    <location>
        <begin position="34"/>
        <end position="75"/>
    </location>
</feature>
<comment type="caution">
    <text evidence="3">The sequence shown here is derived from an EMBL/GenBank/DDBJ whole genome shotgun (WGS) entry which is preliminary data.</text>
</comment>
<sequence length="164" mass="17450">MTGGDDDYVYDEATGEWRPASEMAAAAAEAAEVIDASGNVLKDGDSVTLIKDLKVKGAGQTLKQGTVIRSIRLTDIQRRSTAATTPSRASCCGRNSCASADGSVDRRPPGADETPPIRPAAGSGRRRLHRLRLPRMPRTIARPSELATERAALFIAASTTVSRW</sequence>
<evidence type="ECO:0000256" key="1">
    <source>
        <dbReference type="SAM" id="MobiDB-lite"/>
    </source>
</evidence>
<proteinExistence type="predicted"/>